<dbReference type="RefSeq" id="WP_316692463.1">
    <property type="nucleotide sequence ID" value="NZ_CP103837.1"/>
</dbReference>
<dbReference type="InterPro" id="IPR049331">
    <property type="entry name" value="Top1B_N_bact"/>
</dbReference>
<dbReference type="PROSITE" id="PS52038">
    <property type="entry name" value="TOPO_IB_2"/>
    <property type="match status" value="1"/>
</dbReference>
<dbReference type="Gene3D" id="3.30.66.10">
    <property type="entry name" value="DNA topoisomerase I domain"/>
    <property type="match status" value="1"/>
</dbReference>
<dbReference type="Pfam" id="PF01028">
    <property type="entry name" value="Topoisom_I"/>
    <property type="match status" value="1"/>
</dbReference>
<evidence type="ECO:0000256" key="6">
    <source>
        <dbReference type="ARBA" id="ARBA00023235"/>
    </source>
</evidence>
<feature type="domain" description="DNA topoisomerase IB N-terminal" evidence="9">
    <location>
        <begin position="101"/>
        <end position="148"/>
    </location>
</feature>
<evidence type="ECO:0000259" key="9">
    <source>
        <dbReference type="Pfam" id="PF21338"/>
    </source>
</evidence>
<evidence type="ECO:0000256" key="1">
    <source>
        <dbReference type="ARBA" id="ARBA00000213"/>
    </source>
</evidence>
<dbReference type="SUPFAM" id="SSF56349">
    <property type="entry name" value="DNA breaking-rejoining enzymes"/>
    <property type="match status" value="1"/>
</dbReference>
<keyword evidence="11" id="KW-1185">Reference proteome</keyword>
<feature type="region of interest" description="Disordered" evidence="7">
    <location>
        <begin position="407"/>
        <end position="437"/>
    </location>
</feature>
<reference evidence="10 11" key="1">
    <citation type="submission" date="2022-08" db="EMBL/GenBank/DDBJ databases">
        <title>Whole genome sequencing-based tracing of a 2022 introduction and outbreak of Xanthomonas hortorum pv. pelargonii.</title>
        <authorList>
            <person name="Iruegas-Bocardo F."/>
            <person name="Weisberg A.K."/>
            <person name="Riutta E.R."/>
            <person name="Kilday K."/>
            <person name="Bonkowski J.C."/>
            <person name="Creswell T."/>
            <person name="Daughtrey M.L."/>
            <person name="Rane K."/>
            <person name="Grunwald N.J."/>
            <person name="Chang J.H."/>
            <person name="Putnam M.L."/>
        </authorList>
    </citation>
    <scope>NUCLEOTIDE SEQUENCE [LARGE SCALE GENOMIC DNA]</scope>
    <source>
        <strain evidence="10 11">22-325</strain>
    </source>
</reference>
<evidence type="ECO:0000256" key="2">
    <source>
        <dbReference type="ARBA" id="ARBA00006645"/>
    </source>
</evidence>
<dbReference type="EC" id="5.6.2.1" evidence="3"/>
<evidence type="ECO:0000256" key="7">
    <source>
        <dbReference type="SAM" id="MobiDB-lite"/>
    </source>
</evidence>
<dbReference type="EMBL" id="CP103840">
    <property type="protein sequence ID" value="WOB28459.1"/>
    <property type="molecule type" value="Genomic_DNA"/>
</dbReference>
<evidence type="ECO:0000256" key="5">
    <source>
        <dbReference type="ARBA" id="ARBA00023125"/>
    </source>
</evidence>
<dbReference type="Proteomes" id="UP001304534">
    <property type="component" value="Chromosome"/>
</dbReference>
<dbReference type="Pfam" id="PF21338">
    <property type="entry name" value="Top1B_N_bact"/>
    <property type="match status" value="1"/>
</dbReference>
<dbReference type="Gene3D" id="1.10.132.120">
    <property type="match status" value="1"/>
</dbReference>
<evidence type="ECO:0000256" key="3">
    <source>
        <dbReference type="ARBA" id="ARBA00012891"/>
    </source>
</evidence>
<feature type="domain" description="DNA topoisomerase I catalytic core eukaryotic-type" evidence="8">
    <location>
        <begin position="163"/>
        <end position="368"/>
    </location>
</feature>
<keyword evidence="6" id="KW-0413">Isomerase</keyword>
<organism evidence="10 11">
    <name type="scientific">Xanthomonas dyei</name>
    <dbReference type="NCBI Taxonomy" id="743699"/>
    <lineage>
        <taxon>Bacteria</taxon>
        <taxon>Pseudomonadati</taxon>
        <taxon>Pseudomonadota</taxon>
        <taxon>Gammaproteobacteria</taxon>
        <taxon>Lysobacterales</taxon>
        <taxon>Lysobacteraceae</taxon>
        <taxon>Xanthomonas</taxon>
    </lineage>
</organism>
<evidence type="ECO:0000259" key="8">
    <source>
        <dbReference type="Pfam" id="PF01028"/>
    </source>
</evidence>
<dbReference type="InterPro" id="IPR011010">
    <property type="entry name" value="DNA_brk_join_enz"/>
</dbReference>
<evidence type="ECO:0000256" key="4">
    <source>
        <dbReference type="ARBA" id="ARBA00023029"/>
    </source>
</evidence>
<comment type="similarity">
    <text evidence="2">Belongs to the type IB topoisomerase family.</text>
</comment>
<dbReference type="Gene3D" id="3.90.15.10">
    <property type="entry name" value="Topoisomerase I, Chain A, domain 3"/>
    <property type="match status" value="1"/>
</dbReference>
<proteinExistence type="inferred from homology"/>
<name>A0ABZ0DIK2_9XANT</name>
<accession>A0ABZ0DIK2</accession>
<dbReference type="InterPro" id="IPR035447">
    <property type="entry name" value="DNA_topo_I_N_sf"/>
</dbReference>
<gene>
    <name evidence="10" type="ORF">NYR99_00190</name>
</gene>
<keyword evidence="4" id="KW-0799">Topoisomerase</keyword>
<keyword evidence="5" id="KW-0238">DNA-binding</keyword>
<dbReference type="CDD" id="cd00659">
    <property type="entry name" value="Topo_IB_C"/>
    <property type="match status" value="1"/>
</dbReference>
<evidence type="ECO:0000313" key="10">
    <source>
        <dbReference type="EMBL" id="WOB28459.1"/>
    </source>
</evidence>
<sequence length="437" mass="48098">MACPHGVVVALTRPSAARPNNRCQSFDLYAMKAKRVVRNVAATASAAGTLATAATGAVVATAAVATVAAVAQAKATARAAGLTYVNDQQPGISRRKAGKSFSYRSADGQRIADADTLQRIRALAIPPAYTEVWICAKPNGHLQATGRDARRRKQYRYHADWAQVRGEGKFERVIAFGTALPKLRRRLRRDLALPGFPREKVLAIVVALLADTLVRVGNAEYARSNRSYGLTTLRNRHMEFLKGGRARLKFRGKSGQDHDIEVDDKHLVKLIRQCQQLPGQSLFQYRDDDGQLQPVDSGEVNDYLREAMGEDFTAKDFRTWGGTLAALQRLARLPLPERSSERALMQVQNDVIREVADALGNTPSVCRKAYIDPCVFEGWRAGQLQAIASGVRGERQWEAATLRFLTDSRSTQRKATKSGKAATPKPNPKPSRRKRAA</sequence>
<comment type="catalytic activity">
    <reaction evidence="1">
        <text>ATP-independent breakage of single-stranded DNA, followed by passage and rejoining.</text>
        <dbReference type="EC" id="5.6.2.1"/>
    </reaction>
</comment>
<dbReference type="InterPro" id="IPR001631">
    <property type="entry name" value="TopoI"/>
</dbReference>
<protein>
    <recommendedName>
        <fullName evidence="3">DNA topoisomerase</fullName>
        <ecNumber evidence="3">5.6.2.1</ecNumber>
    </recommendedName>
</protein>
<evidence type="ECO:0000313" key="11">
    <source>
        <dbReference type="Proteomes" id="UP001304534"/>
    </source>
</evidence>
<dbReference type="InterPro" id="IPR014711">
    <property type="entry name" value="TopoI_cat_a-hlx-sub_euk"/>
</dbReference>
<dbReference type="GeneID" id="95582242"/>
<dbReference type="PRINTS" id="PR00416">
    <property type="entry name" value="EUTPISMRASEI"/>
</dbReference>
<dbReference type="SUPFAM" id="SSF55869">
    <property type="entry name" value="DNA topoisomerase I domain"/>
    <property type="match status" value="1"/>
</dbReference>
<dbReference type="InterPro" id="IPR013500">
    <property type="entry name" value="TopoI_cat_euk"/>
</dbReference>